<evidence type="ECO:0000313" key="3">
    <source>
        <dbReference type="Proteomes" id="UP001174909"/>
    </source>
</evidence>
<feature type="region of interest" description="Disordered" evidence="1">
    <location>
        <begin position="32"/>
        <end position="68"/>
    </location>
</feature>
<comment type="caution">
    <text evidence="2">The sequence shown here is derived from an EMBL/GenBank/DDBJ whole genome shotgun (WGS) entry which is preliminary data.</text>
</comment>
<sequence length="379" mass="41586">MKKAGVRVLLECNSSTFLQHCSPASRFPIVATPPTSVQSRPVVSRERGPGHTSSELTTGSRSSSIGARSGSKYIVNPCRYPPHLLHTRLSCAVTRCQPLSISRDLQPTRNIQDFHKLSLVPQQQSRFPDSRVPPLLSCVSLLCERATHLPLPLSPPPTSSPHDQVLTVLSPTWNVPHMLAAMCTFSSSSLLLSSSPDKPPGDDRPTAAQMAIVLLKLREEIPSFFDGHHSTDLYAADVVFENSLGPKSWTVQGCTAYSALLTIWRLGVRTCFTHTQLDLLKISKDVEQGKIEARWRARGRPRAPWRAKERIIVEAFSTFQVGADGNIAIHKVDKVMPGGKEPNRVMSWLARVGVALIPSPPHPSIGVTRTSHDILPHNA</sequence>
<proteinExistence type="predicted"/>
<dbReference type="Pfam" id="PF10184">
    <property type="entry name" value="DUF2358"/>
    <property type="match status" value="1"/>
</dbReference>
<dbReference type="PANTHER" id="PTHR31094">
    <property type="entry name" value="RIKEN CDNA 2310061I04 GENE"/>
    <property type="match status" value="1"/>
</dbReference>
<dbReference type="InterPro" id="IPR018790">
    <property type="entry name" value="DUF2358"/>
</dbReference>
<protein>
    <submittedName>
        <fullName evidence="2">Uncharacterized protein C6orf136 homolog</fullName>
    </submittedName>
</protein>
<dbReference type="PANTHER" id="PTHR31094:SF2">
    <property type="entry name" value="RIKEN CDNA 2310061I04 GENE"/>
    <property type="match status" value="1"/>
</dbReference>
<evidence type="ECO:0000256" key="1">
    <source>
        <dbReference type="SAM" id="MobiDB-lite"/>
    </source>
</evidence>
<keyword evidence="3" id="KW-1185">Reference proteome</keyword>
<evidence type="ECO:0000313" key="2">
    <source>
        <dbReference type="EMBL" id="CAI8022873.1"/>
    </source>
</evidence>
<organism evidence="2 3">
    <name type="scientific">Geodia barretti</name>
    <name type="common">Barrett's horny sponge</name>
    <dbReference type="NCBI Taxonomy" id="519541"/>
    <lineage>
        <taxon>Eukaryota</taxon>
        <taxon>Metazoa</taxon>
        <taxon>Porifera</taxon>
        <taxon>Demospongiae</taxon>
        <taxon>Heteroscleromorpha</taxon>
        <taxon>Tetractinellida</taxon>
        <taxon>Astrophorina</taxon>
        <taxon>Geodiidae</taxon>
        <taxon>Geodia</taxon>
    </lineage>
</organism>
<dbReference type="Proteomes" id="UP001174909">
    <property type="component" value="Unassembled WGS sequence"/>
</dbReference>
<name>A0AA35S3P4_GEOBA</name>
<gene>
    <name evidence="2" type="ORF">GBAR_LOCUS13388</name>
</gene>
<reference evidence="2" key="1">
    <citation type="submission" date="2023-03" db="EMBL/GenBank/DDBJ databases">
        <authorList>
            <person name="Steffen K."/>
            <person name="Cardenas P."/>
        </authorList>
    </citation>
    <scope>NUCLEOTIDE SEQUENCE</scope>
</reference>
<dbReference type="AlphaFoldDB" id="A0AA35S3P4"/>
<feature type="compositionally biased region" description="Low complexity" evidence="1">
    <location>
        <begin position="52"/>
        <end position="68"/>
    </location>
</feature>
<accession>A0AA35S3P4</accession>
<dbReference type="EMBL" id="CASHTH010001979">
    <property type="protein sequence ID" value="CAI8022873.1"/>
    <property type="molecule type" value="Genomic_DNA"/>
</dbReference>